<dbReference type="InterPro" id="IPR014977">
    <property type="entry name" value="WRC_dom"/>
</dbReference>
<dbReference type="InterPro" id="IPR003347">
    <property type="entry name" value="JmjC_dom"/>
</dbReference>
<keyword evidence="7" id="KW-0863">Zinc-finger</keyword>
<dbReference type="GO" id="GO:0032259">
    <property type="term" value="P:methylation"/>
    <property type="evidence" value="ECO:0007669"/>
    <property type="project" value="UniProtKB-KW"/>
</dbReference>
<dbReference type="SMART" id="SM00558">
    <property type="entry name" value="JmjC"/>
    <property type="match status" value="1"/>
</dbReference>
<keyword evidence="5" id="KW-0804">Transcription</keyword>
<feature type="non-terminal residue" evidence="13">
    <location>
        <position position="1"/>
    </location>
</feature>
<name>A0A371E457_MUCPR</name>
<gene>
    <name evidence="13" type="primary">JMJ25</name>
    <name evidence="13" type="ORF">CR513_61018</name>
</gene>
<evidence type="ECO:0000256" key="2">
    <source>
        <dbReference type="ARBA" id="ARBA00006801"/>
    </source>
</evidence>
<comment type="caution">
    <text evidence="8">Lacks conserved residue(s) required for the propagation of feature annotation.</text>
</comment>
<dbReference type="EMBL" id="QJKJ01016563">
    <property type="protein sequence ID" value="RDX60810.1"/>
    <property type="molecule type" value="Genomic_DNA"/>
</dbReference>
<dbReference type="Gene3D" id="2.60.120.650">
    <property type="entry name" value="Cupin"/>
    <property type="match status" value="2"/>
</dbReference>
<feature type="domain" description="WRC" evidence="12">
    <location>
        <begin position="15"/>
        <end position="59"/>
    </location>
</feature>
<feature type="domain" description="JmjC" evidence="11">
    <location>
        <begin position="585"/>
        <end position="1096"/>
    </location>
</feature>
<dbReference type="GO" id="GO:0003712">
    <property type="term" value="F:transcription coregulator activity"/>
    <property type="evidence" value="ECO:0007669"/>
    <property type="project" value="TreeGrafter"/>
</dbReference>
<comment type="similarity">
    <text evidence="2">Belongs to the JARID1 histone demethylase family.</text>
</comment>
<evidence type="ECO:0000313" key="14">
    <source>
        <dbReference type="Proteomes" id="UP000257109"/>
    </source>
</evidence>
<keyword evidence="6" id="KW-0539">Nucleus</keyword>
<evidence type="ECO:0000313" key="13">
    <source>
        <dbReference type="EMBL" id="RDX60810.1"/>
    </source>
</evidence>
<proteinExistence type="inferred from homology"/>
<dbReference type="Pfam" id="PF10497">
    <property type="entry name" value="zf-4CXXC_R1"/>
    <property type="match status" value="1"/>
</dbReference>
<dbReference type="Proteomes" id="UP000257109">
    <property type="component" value="Unassembled WGS sequence"/>
</dbReference>
<dbReference type="InterPro" id="IPR018866">
    <property type="entry name" value="Znf-4CXXC_R1"/>
</dbReference>
<sequence length="1137" mass="129088">MRWRESEKKPPRMEPPDDLRCGRNDGKSWRCGHWRIHDNVYCEEHFLSTRAKSARVTYSEPSKPKASTSSAQRDNEKKKKKKNLKRPRERDEETAPEKAKNKKVKFEAERESPKEEVTLLMDRKARSRERIKEMLRLEEDDFNIDDEKPVRTTRTKSSSSKSNDAKPRGSLSQSQMCHQCQKSDRTVARCQNCRKRFCVPCIRKWYPQMSKEAITESCPYCQGNCNCKACLRRKDVNAASTCIMDMPSLHFDSGDLGVPRNKDEKIRHLKHLVRALYPFLEQFNHEQQLEMEIEAKIKGMSCPNCSYDLCLTCCREIRGNFLPGEIVEQCIDVSNADSYSGECLDLHSCKKESSDICLESSSKSSERPKNLWRAMKNGAIPCSPKDNDGCGYEYLELKCIFPQNSISKLREKVKRLIKVHGLKDMPIVSAQCNSCFKSHDEIDSINENLRRAATREGSSDNYLYCPSASDVKCGDLEHFQGHWIKGEPVIVRNALELTSGLSWEPMVMWRAMRELTYHGSKHLNVKAIDCLDWCEGYSEGRAHRDSWPEMLKLKDWPPSNLFEQRLPRHGMEFISALPYKEYTHPHTGFLNMATKLPEKSLKPDLGPKTYIAYGFAEELGRGDSVTKLHCDMSDARLAFVYRLVVLSSLHGMVNILTHTKEVTYTSQHLTKVEMLKQKYVAEDLSGLFKVLQNDNSAVKCKSTLEENISLQEANDLSDLNGSSLIQMSKMENDGPCMKHAFAKPPNDSILEKNGEAMASDGGPNSSTPGVEVLVDINALVLHENISINSSNAVTANSVENLMKVDEKELNKCDINMVGVEAKEKWSSPKDIKVGEAKEDFISSLSRINGVQDGIVNKSGANSGISLEKETGEMINSVEGNVVIERGSVVKSPGDLDMKSELYAMSTKVQMGKKDWKEENVGDVKKSNTVFSIMHTSTNEALQQDAGCINHPVDSGNMHSGQEFAKGGAVWDIFRRQDVHKLEEYLRRHCREFRHLRCSQVDEVFHPIHDQVFYLTSHHKRKLKEEFEFHHLPIYAFEGPLTGVEPWTFIQNLGEAVFIPAGCPHQVRNLKSCIKVALDFVSPENIQECIRLTEEFRTLPSSHKAKEDKLGVKKMCLRALSKAADDLEHSSEDEKSSN</sequence>
<evidence type="ECO:0000259" key="11">
    <source>
        <dbReference type="PROSITE" id="PS51184"/>
    </source>
</evidence>
<dbReference type="GO" id="GO:0008270">
    <property type="term" value="F:zinc ion binding"/>
    <property type="evidence" value="ECO:0007669"/>
    <property type="project" value="UniProtKB-KW"/>
</dbReference>
<dbReference type="PROSITE" id="PS51184">
    <property type="entry name" value="JMJC"/>
    <property type="match status" value="1"/>
</dbReference>
<evidence type="ECO:0000256" key="3">
    <source>
        <dbReference type="ARBA" id="ARBA00022723"/>
    </source>
</evidence>
<dbReference type="GO" id="GO:0031490">
    <property type="term" value="F:chromatin DNA binding"/>
    <property type="evidence" value="ECO:0007669"/>
    <property type="project" value="TreeGrafter"/>
</dbReference>
<protein>
    <submittedName>
        <fullName evidence="13">Lysine-specific demethylase JMJ25</fullName>
    </submittedName>
</protein>
<feature type="compositionally biased region" description="Basic and acidic residues" evidence="9">
    <location>
        <begin position="86"/>
        <end position="121"/>
    </location>
</feature>
<evidence type="ECO:0000259" key="12">
    <source>
        <dbReference type="PROSITE" id="PS51667"/>
    </source>
</evidence>
<dbReference type="GO" id="GO:0008168">
    <property type="term" value="F:methyltransferase activity"/>
    <property type="evidence" value="ECO:0007669"/>
    <property type="project" value="UniProtKB-KW"/>
</dbReference>
<feature type="domain" description="RING-type" evidence="10">
    <location>
        <begin position="177"/>
        <end position="222"/>
    </location>
</feature>
<feature type="region of interest" description="Disordered" evidence="9">
    <location>
        <begin position="146"/>
        <end position="177"/>
    </location>
</feature>
<keyword evidence="7" id="KW-0862">Zinc</keyword>
<dbReference type="InterPro" id="IPR001841">
    <property type="entry name" value="Znf_RING"/>
</dbReference>
<evidence type="ECO:0000256" key="6">
    <source>
        <dbReference type="ARBA" id="ARBA00023242"/>
    </source>
</evidence>
<dbReference type="GO" id="GO:0000785">
    <property type="term" value="C:chromatin"/>
    <property type="evidence" value="ECO:0007669"/>
    <property type="project" value="TreeGrafter"/>
</dbReference>
<dbReference type="PANTHER" id="PTHR12549:SF11">
    <property type="entry name" value="LYSINE-SPECIFIC DEMETHYLASE JMJ25"/>
    <property type="match status" value="1"/>
</dbReference>
<dbReference type="PROSITE" id="PS50089">
    <property type="entry name" value="ZF_RING_2"/>
    <property type="match status" value="1"/>
</dbReference>
<dbReference type="AlphaFoldDB" id="A0A371E457"/>
<keyword evidence="14" id="KW-1185">Reference proteome</keyword>
<dbReference type="InterPro" id="IPR045109">
    <property type="entry name" value="LSDs-like"/>
</dbReference>
<reference evidence="13" key="1">
    <citation type="submission" date="2018-05" db="EMBL/GenBank/DDBJ databases">
        <title>Draft genome of Mucuna pruriens seed.</title>
        <authorList>
            <person name="Nnadi N.E."/>
            <person name="Vos R."/>
            <person name="Hasami M.H."/>
            <person name="Devisetty U.K."/>
            <person name="Aguiy J.C."/>
        </authorList>
    </citation>
    <scope>NUCLEOTIDE SEQUENCE [LARGE SCALE GENOMIC DNA]</scope>
    <source>
        <strain evidence="13">JCA_2017</strain>
    </source>
</reference>
<dbReference type="GO" id="GO:0006357">
    <property type="term" value="P:regulation of transcription by RNA polymerase II"/>
    <property type="evidence" value="ECO:0007669"/>
    <property type="project" value="TreeGrafter"/>
</dbReference>
<keyword evidence="4" id="KW-0805">Transcription regulation</keyword>
<dbReference type="Pfam" id="PF08879">
    <property type="entry name" value="WRC"/>
    <property type="match status" value="1"/>
</dbReference>
<evidence type="ECO:0000256" key="1">
    <source>
        <dbReference type="ARBA" id="ARBA00004123"/>
    </source>
</evidence>
<dbReference type="STRING" id="157652.A0A371E457"/>
<dbReference type="PROSITE" id="PS51667">
    <property type="entry name" value="WRC"/>
    <property type="match status" value="1"/>
</dbReference>
<dbReference type="GO" id="GO:0032454">
    <property type="term" value="F:histone H3K9 demethylase activity"/>
    <property type="evidence" value="ECO:0007669"/>
    <property type="project" value="InterPro"/>
</dbReference>
<keyword evidence="3" id="KW-0479">Metal-binding</keyword>
<evidence type="ECO:0000256" key="4">
    <source>
        <dbReference type="ARBA" id="ARBA00023015"/>
    </source>
</evidence>
<organism evidence="13 14">
    <name type="scientific">Mucuna pruriens</name>
    <name type="common">Velvet bean</name>
    <name type="synonym">Dolichos pruriens</name>
    <dbReference type="NCBI Taxonomy" id="157652"/>
    <lineage>
        <taxon>Eukaryota</taxon>
        <taxon>Viridiplantae</taxon>
        <taxon>Streptophyta</taxon>
        <taxon>Embryophyta</taxon>
        <taxon>Tracheophyta</taxon>
        <taxon>Spermatophyta</taxon>
        <taxon>Magnoliopsida</taxon>
        <taxon>eudicotyledons</taxon>
        <taxon>Gunneridae</taxon>
        <taxon>Pentapetalae</taxon>
        <taxon>rosids</taxon>
        <taxon>fabids</taxon>
        <taxon>Fabales</taxon>
        <taxon>Fabaceae</taxon>
        <taxon>Papilionoideae</taxon>
        <taxon>50 kb inversion clade</taxon>
        <taxon>NPAAA clade</taxon>
        <taxon>indigoferoid/millettioid clade</taxon>
        <taxon>Phaseoleae</taxon>
        <taxon>Mucuna</taxon>
    </lineage>
</organism>
<evidence type="ECO:0000256" key="9">
    <source>
        <dbReference type="SAM" id="MobiDB-lite"/>
    </source>
</evidence>
<dbReference type="GO" id="GO:0000118">
    <property type="term" value="C:histone deacetylase complex"/>
    <property type="evidence" value="ECO:0007669"/>
    <property type="project" value="TreeGrafter"/>
</dbReference>
<dbReference type="Pfam" id="PF02373">
    <property type="entry name" value="JmjC"/>
    <property type="match status" value="1"/>
</dbReference>
<evidence type="ECO:0000256" key="5">
    <source>
        <dbReference type="ARBA" id="ARBA00023163"/>
    </source>
</evidence>
<comment type="caution">
    <text evidence="13">The sequence shown here is derived from an EMBL/GenBank/DDBJ whole genome shotgun (WGS) entry which is preliminary data.</text>
</comment>
<feature type="region of interest" description="Disordered" evidence="9">
    <location>
        <begin position="51"/>
        <end position="121"/>
    </location>
</feature>
<dbReference type="OrthoDB" id="1667110at2759"/>
<accession>A0A371E457</accession>
<evidence type="ECO:0000259" key="10">
    <source>
        <dbReference type="PROSITE" id="PS50089"/>
    </source>
</evidence>
<dbReference type="SUPFAM" id="SSF51197">
    <property type="entry name" value="Clavaminate synthase-like"/>
    <property type="match status" value="1"/>
</dbReference>
<evidence type="ECO:0000256" key="7">
    <source>
        <dbReference type="PROSITE-ProRule" id="PRU00175"/>
    </source>
</evidence>
<evidence type="ECO:0000256" key="8">
    <source>
        <dbReference type="PROSITE-ProRule" id="PRU01002"/>
    </source>
</evidence>
<feature type="region of interest" description="Disordered" evidence="9">
    <location>
        <begin position="1"/>
        <end position="25"/>
    </location>
</feature>
<comment type="subcellular location">
    <subcellularLocation>
        <location evidence="1">Nucleus</location>
    </subcellularLocation>
</comment>
<dbReference type="PANTHER" id="PTHR12549">
    <property type="entry name" value="JMJC DOMAIN-CONTAINING HISTONE DEMETHYLATION PROTEIN"/>
    <property type="match status" value="1"/>
</dbReference>